<evidence type="ECO:0000313" key="3">
    <source>
        <dbReference type="Proteomes" id="UP000281594"/>
    </source>
</evidence>
<dbReference type="Proteomes" id="UP000281594">
    <property type="component" value="Unassembled WGS sequence"/>
</dbReference>
<comment type="caution">
    <text evidence="2">The sequence shown here is derived from an EMBL/GenBank/DDBJ whole genome shotgun (WGS) entry which is preliminary data.</text>
</comment>
<name>A0A3L8R412_STRRN</name>
<gene>
    <name evidence="2" type="ORF">D3C57_133960</name>
</gene>
<sequence length="286" mass="30703">MRHRQTTDSLELPASARLLLSRPWCTTARMAAMADAGATPTVGTGSREGAGGLGTERPARPRGAQDSALGTASVSAFTGDAACADPPDAIGTGALRWPDSLCGPAQSRTASSNPHNATAMRQRYPRVPGKRPGRTWRCNGNSSSAWATAPGAERGWAVGRDRQDRVQRPECPRTSVWTSGSGRSGAPRTGNTEPGRAYGGHTPTGRRYGVRLNPQNHAGSGVRQRTSRRSQPDRAGHPRWHGRRSRRPAEHRRARGHPYGTVLRLTHQTLMRRVRGVMVAVVGIVP</sequence>
<proteinExistence type="predicted"/>
<dbReference type="EMBL" id="QYCY01000002">
    <property type="protein sequence ID" value="RLV74336.1"/>
    <property type="molecule type" value="Genomic_DNA"/>
</dbReference>
<keyword evidence="2" id="KW-0176">Collagen</keyword>
<evidence type="ECO:0000256" key="1">
    <source>
        <dbReference type="SAM" id="MobiDB-lite"/>
    </source>
</evidence>
<feature type="compositionally biased region" description="Polar residues" evidence="1">
    <location>
        <begin position="106"/>
        <end position="116"/>
    </location>
</feature>
<feature type="compositionally biased region" description="Basic residues" evidence="1">
    <location>
        <begin position="237"/>
        <end position="256"/>
    </location>
</feature>
<evidence type="ECO:0000313" key="2">
    <source>
        <dbReference type="EMBL" id="RLV74336.1"/>
    </source>
</evidence>
<reference evidence="2 3" key="1">
    <citation type="journal article" date="2018" name="J. Biol. Chem.">
        <title>Discovery of the actinoplanic acid pathway in Streptomyces rapamycinicus reveals a genetically conserved synergism with rapamycin.</title>
        <authorList>
            <person name="Mrak P."/>
            <person name="Krastel P."/>
            <person name="Pivk Lukancic P."/>
            <person name="Tao J."/>
            <person name="Pistorius D."/>
            <person name="Moore C.M."/>
        </authorList>
    </citation>
    <scope>NUCLEOTIDE SEQUENCE [LARGE SCALE GENOMIC DNA]</scope>
    <source>
        <strain evidence="2 3">NRRL 5491</strain>
    </source>
</reference>
<feature type="region of interest" description="Disordered" evidence="1">
    <location>
        <begin position="104"/>
        <end position="257"/>
    </location>
</feature>
<feature type="compositionally biased region" description="Basic and acidic residues" evidence="1">
    <location>
        <begin position="159"/>
        <end position="171"/>
    </location>
</feature>
<organism evidence="2 3">
    <name type="scientific">Streptomyces rapamycinicus (strain ATCC 29253 / DSM 41530 / NRRL 5491 / AYB-994)</name>
    <name type="common">Streptomyces hygroscopicus (strain ATCC 29253)</name>
    <dbReference type="NCBI Taxonomy" id="1343740"/>
    <lineage>
        <taxon>Bacteria</taxon>
        <taxon>Bacillati</taxon>
        <taxon>Actinomycetota</taxon>
        <taxon>Actinomycetes</taxon>
        <taxon>Kitasatosporales</taxon>
        <taxon>Streptomycetaceae</taxon>
        <taxon>Streptomyces</taxon>
        <taxon>Streptomyces violaceusniger group</taxon>
    </lineage>
</organism>
<feature type="region of interest" description="Disordered" evidence="1">
    <location>
        <begin position="36"/>
        <end position="69"/>
    </location>
</feature>
<accession>A0A3L8R412</accession>
<dbReference type="AlphaFoldDB" id="A0A3L8R412"/>
<protein>
    <submittedName>
        <fullName evidence="2">Putative collagen alpha-1(VII) chain-like</fullName>
    </submittedName>
</protein>